<dbReference type="EMBL" id="SHKX01000018">
    <property type="protein sequence ID" value="RZU35344.1"/>
    <property type="molecule type" value="Genomic_DNA"/>
</dbReference>
<comment type="caution">
    <text evidence="1">The sequence shown here is derived from an EMBL/GenBank/DDBJ whole genome shotgun (WGS) entry which is preliminary data.</text>
</comment>
<gene>
    <name evidence="1" type="ORF">EV700_3296</name>
</gene>
<keyword evidence="2" id="KW-1185">Reference proteome</keyword>
<organism evidence="1 2">
    <name type="scientific">Fluviicoccus keumensis</name>
    <dbReference type="NCBI Taxonomy" id="1435465"/>
    <lineage>
        <taxon>Bacteria</taxon>
        <taxon>Pseudomonadati</taxon>
        <taxon>Pseudomonadota</taxon>
        <taxon>Gammaproteobacteria</taxon>
        <taxon>Moraxellales</taxon>
        <taxon>Moraxellaceae</taxon>
        <taxon>Fluviicoccus</taxon>
    </lineage>
</organism>
<dbReference type="RefSeq" id="WP_130415847.1">
    <property type="nucleotide sequence ID" value="NZ_SHKX01000018.1"/>
</dbReference>
<dbReference type="Proteomes" id="UP000292423">
    <property type="component" value="Unassembled WGS sequence"/>
</dbReference>
<dbReference type="AlphaFoldDB" id="A0A4Q7YF15"/>
<proteinExistence type="predicted"/>
<protein>
    <submittedName>
        <fullName evidence="1">Uncharacterized protein</fullName>
    </submittedName>
</protein>
<sequence>MSLADRFVAFAEAGNQQRLVLQSGAVLQGWIMEITEDSLLISTGAGETGKDNWVQLSEIDLSSLAYWDTRLQSWQSFTLPPG</sequence>
<reference evidence="1 2" key="1">
    <citation type="submission" date="2019-02" db="EMBL/GenBank/DDBJ databases">
        <title>Genomic Encyclopedia of Type Strains, Phase IV (KMG-IV): sequencing the most valuable type-strain genomes for metagenomic binning, comparative biology and taxonomic classification.</title>
        <authorList>
            <person name="Goeker M."/>
        </authorList>
    </citation>
    <scope>NUCLEOTIDE SEQUENCE [LARGE SCALE GENOMIC DNA]</scope>
    <source>
        <strain evidence="1 2">DSM 105135</strain>
    </source>
</reference>
<accession>A0A4Q7YF15</accession>
<evidence type="ECO:0000313" key="1">
    <source>
        <dbReference type="EMBL" id="RZU35344.1"/>
    </source>
</evidence>
<dbReference type="OrthoDB" id="6699058at2"/>
<name>A0A4Q7YF15_9GAMM</name>
<evidence type="ECO:0000313" key="2">
    <source>
        <dbReference type="Proteomes" id="UP000292423"/>
    </source>
</evidence>